<name>A0A1I7DUW1_9ENTR</name>
<dbReference type="RefSeq" id="WP_090125061.1">
    <property type="nucleotide sequence ID" value="NZ_CP045300.1"/>
</dbReference>
<dbReference type="SUPFAM" id="SSF46689">
    <property type="entry name" value="Homeodomain-like"/>
    <property type="match status" value="1"/>
</dbReference>
<keyword evidence="7" id="KW-1185">Reference proteome</keyword>
<dbReference type="PANTHER" id="PTHR30055">
    <property type="entry name" value="HTH-TYPE TRANSCRIPTIONAL REGULATOR RUTR"/>
    <property type="match status" value="1"/>
</dbReference>
<dbReference type="Gene3D" id="1.10.357.10">
    <property type="entry name" value="Tetracycline Repressor, domain 2"/>
    <property type="match status" value="1"/>
</dbReference>
<dbReference type="GO" id="GO:0000976">
    <property type="term" value="F:transcription cis-regulatory region binding"/>
    <property type="evidence" value="ECO:0007669"/>
    <property type="project" value="TreeGrafter"/>
</dbReference>
<keyword evidence="1" id="KW-0805">Transcription regulation</keyword>
<accession>A0A1I7DUW1</accession>
<feature type="DNA-binding region" description="H-T-H motif" evidence="4">
    <location>
        <begin position="46"/>
        <end position="65"/>
    </location>
</feature>
<dbReference type="EMBL" id="FPAU01000007">
    <property type="protein sequence ID" value="SFU15477.1"/>
    <property type="molecule type" value="Genomic_DNA"/>
</dbReference>
<dbReference type="InterPro" id="IPR050109">
    <property type="entry name" value="HTH-type_TetR-like_transc_reg"/>
</dbReference>
<dbReference type="PANTHER" id="PTHR30055:SF234">
    <property type="entry name" value="HTH-TYPE TRANSCRIPTIONAL REGULATOR BETI"/>
    <property type="match status" value="1"/>
</dbReference>
<organism evidence="6 7">
    <name type="scientific">Kosakonia arachidis</name>
    <dbReference type="NCBI Taxonomy" id="551989"/>
    <lineage>
        <taxon>Bacteria</taxon>
        <taxon>Pseudomonadati</taxon>
        <taxon>Pseudomonadota</taxon>
        <taxon>Gammaproteobacteria</taxon>
        <taxon>Enterobacterales</taxon>
        <taxon>Enterobacteriaceae</taxon>
        <taxon>Kosakonia</taxon>
    </lineage>
</organism>
<evidence type="ECO:0000259" key="5">
    <source>
        <dbReference type="PROSITE" id="PS50977"/>
    </source>
</evidence>
<keyword evidence="2 4" id="KW-0238">DNA-binding</keyword>
<dbReference type="OrthoDB" id="325065at2"/>
<evidence type="ECO:0000256" key="1">
    <source>
        <dbReference type="ARBA" id="ARBA00023015"/>
    </source>
</evidence>
<dbReference type="InterPro" id="IPR009057">
    <property type="entry name" value="Homeodomain-like_sf"/>
</dbReference>
<evidence type="ECO:0000256" key="3">
    <source>
        <dbReference type="ARBA" id="ARBA00023163"/>
    </source>
</evidence>
<evidence type="ECO:0000313" key="6">
    <source>
        <dbReference type="EMBL" id="SFU15477.1"/>
    </source>
</evidence>
<protein>
    <submittedName>
        <fullName evidence="6">DNA-binding transcriptional regulator, AcrR family</fullName>
    </submittedName>
</protein>
<dbReference type="InterPro" id="IPR001647">
    <property type="entry name" value="HTH_TetR"/>
</dbReference>
<dbReference type="Proteomes" id="UP000199187">
    <property type="component" value="Unassembled WGS sequence"/>
</dbReference>
<proteinExistence type="predicted"/>
<dbReference type="Pfam" id="PF00440">
    <property type="entry name" value="TetR_N"/>
    <property type="match status" value="1"/>
</dbReference>
<sequence>MSDFDSTPHKRKPIRRPVQERSLERMVRVIEAAEHMLVKLGPEKTSIPALAEMSGVPRASIYPFFPDKYALFAHISQIHTRSIGEAIAHSGVSRAGTLNAWVGTVIDICVIYYNEHPAACVLLMNGFFRDTDRAAHAAKNISIGQLLRNAAERFREYREFPLSPDVATIAVEIGFACLKFGYAQEGYINNAVRNEACRAVMAYLDLWRDAPGEDLSKQNAL</sequence>
<dbReference type="PROSITE" id="PS50977">
    <property type="entry name" value="HTH_TETR_2"/>
    <property type="match status" value="1"/>
</dbReference>
<evidence type="ECO:0000313" key="7">
    <source>
        <dbReference type="Proteomes" id="UP000199187"/>
    </source>
</evidence>
<dbReference type="GO" id="GO:0003700">
    <property type="term" value="F:DNA-binding transcription factor activity"/>
    <property type="evidence" value="ECO:0007669"/>
    <property type="project" value="TreeGrafter"/>
</dbReference>
<feature type="domain" description="HTH tetR-type" evidence="5">
    <location>
        <begin position="23"/>
        <end position="83"/>
    </location>
</feature>
<gene>
    <name evidence="6" type="ORF">SAMN05192562_10711</name>
</gene>
<evidence type="ECO:0000256" key="4">
    <source>
        <dbReference type="PROSITE-ProRule" id="PRU00335"/>
    </source>
</evidence>
<keyword evidence="3" id="KW-0804">Transcription</keyword>
<reference evidence="7" key="1">
    <citation type="submission" date="2016-10" db="EMBL/GenBank/DDBJ databases">
        <authorList>
            <person name="Varghese N."/>
            <person name="Submissions S."/>
        </authorList>
    </citation>
    <scope>NUCLEOTIDE SEQUENCE [LARGE SCALE GENOMIC DNA]</scope>
    <source>
        <strain evidence="7">Ah-143</strain>
    </source>
</reference>
<dbReference type="AlphaFoldDB" id="A0A1I7DUW1"/>
<evidence type="ECO:0000256" key="2">
    <source>
        <dbReference type="ARBA" id="ARBA00023125"/>
    </source>
</evidence>